<gene>
    <name evidence="1" type="ORF">OEV82_01760</name>
</gene>
<protein>
    <submittedName>
        <fullName evidence="1">Class II lanthipeptide, LchA2/BrtA2 family</fullName>
    </submittedName>
</protein>
<organism evidence="1 2">
    <name type="scientific">Pallidibacillus thermolactis</name>
    <dbReference type="NCBI Taxonomy" id="251051"/>
    <lineage>
        <taxon>Bacteria</taxon>
        <taxon>Bacillati</taxon>
        <taxon>Bacillota</taxon>
        <taxon>Bacilli</taxon>
        <taxon>Bacillales</taxon>
        <taxon>Bacillaceae</taxon>
        <taxon>Pallidibacillus</taxon>
    </lineage>
</organism>
<accession>A0ABT2WBX9</accession>
<name>A0ABT2WBX9_9BACI</name>
<reference evidence="1 2" key="1">
    <citation type="submission" date="2022-10" db="EMBL/GenBank/DDBJ databases">
        <title>Description of Fervidibacillus gen. nov. in the family Fervidibacillaceae fam. nov. with two species, Fervidibacillus albus sp. nov., and Fervidibacillus halotolerans sp. nov., isolated from tidal flat sediments.</title>
        <authorList>
            <person name="Kwon K.K."/>
            <person name="Yang S.-H."/>
        </authorList>
    </citation>
    <scope>NUCLEOTIDE SEQUENCE [LARGE SCALE GENOMIC DNA]</scope>
    <source>
        <strain evidence="1 2">DSM 23332</strain>
    </source>
</reference>
<dbReference type="NCBIfam" id="NF038161">
    <property type="entry name" value="lant_II_LchA2"/>
    <property type="match status" value="1"/>
</dbReference>
<evidence type="ECO:0000313" key="1">
    <source>
        <dbReference type="EMBL" id="MCU9593182.1"/>
    </source>
</evidence>
<proteinExistence type="predicted"/>
<dbReference type="Proteomes" id="UP001208656">
    <property type="component" value="Unassembled WGS sequence"/>
</dbReference>
<sequence>MEKQEQTFVSKISEEELKKLAGGYTEVSPQSTIVCVSLRICNWSLRFCPSFKVKCPM</sequence>
<evidence type="ECO:0000313" key="2">
    <source>
        <dbReference type="Proteomes" id="UP001208656"/>
    </source>
</evidence>
<dbReference type="EMBL" id="JAOUSE010000003">
    <property type="protein sequence ID" value="MCU9593182.1"/>
    <property type="molecule type" value="Genomic_DNA"/>
</dbReference>
<comment type="caution">
    <text evidence="1">The sequence shown here is derived from an EMBL/GenBank/DDBJ whole genome shotgun (WGS) entry which is preliminary data.</text>
</comment>
<dbReference type="RefSeq" id="WP_008881882.1">
    <property type="nucleotide sequence ID" value="NZ_JAOUSE010000003.1"/>
</dbReference>
<keyword evidence="2" id="KW-1185">Reference proteome</keyword>